<proteinExistence type="predicted"/>
<reference evidence="1 2" key="1">
    <citation type="submission" date="2018-08" db="EMBL/GenBank/DDBJ databases">
        <title>Paraburkholderia sp. DHOM06 isolated from forest soil.</title>
        <authorList>
            <person name="Gao Z.-H."/>
            <person name="Qiu L.-H."/>
        </authorList>
    </citation>
    <scope>NUCLEOTIDE SEQUENCE [LARGE SCALE GENOMIC DNA]</scope>
    <source>
        <strain evidence="1 2">DHOM06</strain>
    </source>
</reference>
<name>A0A3D8JQ69_9BURK</name>
<comment type="caution">
    <text evidence="1">The sequence shown here is derived from an EMBL/GenBank/DDBJ whole genome shotgun (WGS) entry which is preliminary data.</text>
</comment>
<dbReference type="RefSeq" id="WP_147298020.1">
    <property type="nucleotide sequence ID" value="NZ_QRGA01000024.1"/>
</dbReference>
<accession>A0A3D8JQ69</accession>
<dbReference type="AlphaFoldDB" id="A0A3D8JQ69"/>
<evidence type="ECO:0000313" key="1">
    <source>
        <dbReference type="EMBL" id="RDU94952.1"/>
    </source>
</evidence>
<gene>
    <name evidence="1" type="ORF">DWV00_31295</name>
</gene>
<dbReference type="EMBL" id="QRGA01000024">
    <property type="protein sequence ID" value="RDU94952.1"/>
    <property type="molecule type" value="Genomic_DNA"/>
</dbReference>
<organism evidence="1 2">
    <name type="scientific">Trinickia dinghuensis</name>
    <dbReference type="NCBI Taxonomy" id="2291023"/>
    <lineage>
        <taxon>Bacteria</taxon>
        <taxon>Pseudomonadati</taxon>
        <taxon>Pseudomonadota</taxon>
        <taxon>Betaproteobacteria</taxon>
        <taxon>Burkholderiales</taxon>
        <taxon>Burkholderiaceae</taxon>
        <taxon>Trinickia</taxon>
    </lineage>
</organism>
<keyword evidence="2" id="KW-1185">Reference proteome</keyword>
<dbReference type="OrthoDB" id="8592743at2"/>
<sequence>MAAKREWFEMEQDGDPVLDARGLDMTHNSVRFKDGTRLSIGRDSRSLPNLVRFMHRTIRTGDPAFKIIVANGRKKVIAASSLAGYFGTLHAMAALYSRAVHYSPLLRLFFECFARHEIRHCILNGPTLQFDGDRIEAEVFGDFLVFLREQGESQDTVAQTNNWESISDGNEKRLQRYIESQFEHHDVLIPVDMELFYAKSCVDESRLSEIETALAQEAVDDMDALYGREIGGGEHEFPTDFDASQLVKDRDRLLDNMRKKPSIFGDMVGCVWRIEWSRIGGYYLRVVFLFAGSRNAVSPWLAGSVGEYWVNTITKGQGQFRYLNHSIRESEDGPWRTWSVTCRDEAKIEAMMRFFRSMARRERYVSAKPIKKCKRFGMGRVLKAMRSPPNTGWGWGTGQ</sequence>
<protein>
    <submittedName>
        <fullName evidence="1">DUF3296 domain-containing protein</fullName>
    </submittedName>
</protein>
<evidence type="ECO:0000313" key="2">
    <source>
        <dbReference type="Proteomes" id="UP000256838"/>
    </source>
</evidence>
<dbReference type="Proteomes" id="UP000256838">
    <property type="component" value="Unassembled WGS sequence"/>
</dbReference>